<dbReference type="Proteomes" id="UP001379533">
    <property type="component" value="Chromosome"/>
</dbReference>
<feature type="binding site" evidence="8">
    <location>
        <position position="274"/>
    </location>
    <ligand>
        <name>L-glutamine</name>
        <dbReference type="ChEBI" id="CHEBI:58359"/>
    </ligand>
</feature>
<evidence type="ECO:0000259" key="9">
    <source>
        <dbReference type="SMART" id="SM01097"/>
    </source>
</evidence>
<feature type="active site" evidence="8">
    <location>
        <position position="354"/>
    </location>
</feature>
<dbReference type="PRINTS" id="PR00097">
    <property type="entry name" value="ANTSNTHASEII"/>
</dbReference>
<dbReference type="InterPro" id="IPR035686">
    <property type="entry name" value="CPSase_GATase1"/>
</dbReference>
<dbReference type="InterPro" id="IPR006274">
    <property type="entry name" value="CarbamoylP_synth_ssu"/>
</dbReference>
<dbReference type="PANTHER" id="PTHR43418:SF7">
    <property type="entry name" value="CARBAMOYL-PHOSPHATE SYNTHASE SMALL CHAIN"/>
    <property type="match status" value="1"/>
</dbReference>
<dbReference type="InterPro" id="IPR017926">
    <property type="entry name" value="GATASE"/>
</dbReference>
<evidence type="ECO:0000313" key="11">
    <source>
        <dbReference type="Proteomes" id="UP001379533"/>
    </source>
</evidence>
<comment type="pathway">
    <text evidence="8">Pyrimidine metabolism; UMP biosynthesis via de novo pathway; (S)-dihydroorotate from bicarbonate: step 1/3.</text>
</comment>
<name>A0ABZ2KJT4_9BACT</name>
<dbReference type="SUPFAM" id="SSF52317">
    <property type="entry name" value="Class I glutamine amidotransferase-like"/>
    <property type="match status" value="1"/>
</dbReference>
<feature type="binding site" evidence="8">
    <location>
        <position position="48"/>
    </location>
    <ligand>
        <name>L-glutamine</name>
        <dbReference type="ChEBI" id="CHEBI:58359"/>
    </ligand>
</feature>
<keyword evidence="8" id="KW-0055">Arginine biosynthesis</keyword>
<keyword evidence="6 8" id="KW-0315">Glutamine amidotransferase</keyword>
<evidence type="ECO:0000256" key="3">
    <source>
        <dbReference type="ARBA" id="ARBA00022598"/>
    </source>
</evidence>
<evidence type="ECO:0000313" key="10">
    <source>
        <dbReference type="EMBL" id="WXA98329.1"/>
    </source>
</evidence>
<dbReference type="GO" id="GO:0004088">
    <property type="term" value="F:carbamoyl-phosphate synthase (glutamine-hydrolyzing) activity"/>
    <property type="evidence" value="ECO:0007669"/>
    <property type="project" value="UniProtKB-EC"/>
</dbReference>
<protein>
    <recommendedName>
        <fullName evidence="8">Carbamoyl phosphate synthase small chain</fullName>
        <ecNumber evidence="8">6.3.5.5</ecNumber>
    </recommendedName>
    <alternativeName>
        <fullName evidence="8">Carbamoyl phosphate synthetase glutamine chain</fullName>
    </alternativeName>
</protein>
<dbReference type="PRINTS" id="PR00099">
    <property type="entry name" value="CPSGATASE"/>
</dbReference>
<evidence type="ECO:0000256" key="8">
    <source>
        <dbReference type="HAMAP-Rule" id="MF_01209"/>
    </source>
</evidence>
<evidence type="ECO:0000256" key="5">
    <source>
        <dbReference type="ARBA" id="ARBA00022840"/>
    </source>
</evidence>
<dbReference type="InterPro" id="IPR036480">
    <property type="entry name" value="CarbP_synth_ssu_N_sf"/>
</dbReference>
<feature type="binding site" evidence="8">
    <location>
        <position position="243"/>
    </location>
    <ligand>
        <name>L-glutamine</name>
        <dbReference type="ChEBI" id="CHEBI:58359"/>
    </ligand>
</feature>
<dbReference type="InterPro" id="IPR002474">
    <property type="entry name" value="CarbamoylP_synth_ssu_N"/>
</dbReference>
<dbReference type="InterPro" id="IPR050472">
    <property type="entry name" value="Anth_synth/Amidotransfase"/>
</dbReference>
<dbReference type="SUPFAM" id="SSF52021">
    <property type="entry name" value="Carbamoyl phosphate synthetase, small subunit N-terminal domain"/>
    <property type="match status" value="1"/>
</dbReference>
<keyword evidence="5 8" id="KW-0067">ATP-binding</keyword>
<dbReference type="Pfam" id="PF00988">
    <property type="entry name" value="CPSase_sm_chain"/>
    <property type="match status" value="1"/>
</dbReference>
<dbReference type="EMBL" id="CP089982">
    <property type="protein sequence ID" value="WXA98329.1"/>
    <property type="molecule type" value="Genomic_DNA"/>
</dbReference>
<dbReference type="NCBIfam" id="NF009475">
    <property type="entry name" value="PRK12838.1"/>
    <property type="match status" value="1"/>
</dbReference>
<keyword evidence="4 8" id="KW-0547">Nucleotide-binding</keyword>
<reference evidence="10 11" key="1">
    <citation type="submission" date="2021-12" db="EMBL/GenBank/DDBJ databases">
        <title>Discovery of the Pendulisporaceae a myxobacterial family with distinct sporulation behavior and unique specialized metabolism.</title>
        <authorList>
            <person name="Garcia R."/>
            <person name="Popoff A."/>
            <person name="Bader C.D."/>
            <person name="Loehr J."/>
            <person name="Walesch S."/>
            <person name="Walt C."/>
            <person name="Boldt J."/>
            <person name="Bunk B."/>
            <person name="Haeckl F.J.F.P.J."/>
            <person name="Gunesch A.P."/>
            <person name="Birkelbach J."/>
            <person name="Nuebel U."/>
            <person name="Pietschmann T."/>
            <person name="Bach T."/>
            <person name="Mueller R."/>
        </authorList>
    </citation>
    <scope>NUCLEOTIDE SEQUENCE [LARGE SCALE GENOMIC DNA]</scope>
    <source>
        <strain evidence="10 11">MSr12523</strain>
    </source>
</reference>
<organism evidence="10 11">
    <name type="scientific">Pendulispora brunnea</name>
    <dbReference type="NCBI Taxonomy" id="2905690"/>
    <lineage>
        <taxon>Bacteria</taxon>
        <taxon>Pseudomonadati</taxon>
        <taxon>Myxococcota</taxon>
        <taxon>Myxococcia</taxon>
        <taxon>Myxococcales</taxon>
        <taxon>Sorangiineae</taxon>
        <taxon>Pendulisporaceae</taxon>
        <taxon>Pendulispora</taxon>
    </lineage>
</organism>
<evidence type="ECO:0000256" key="1">
    <source>
        <dbReference type="ARBA" id="ARBA00005077"/>
    </source>
</evidence>
<gene>
    <name evidence="8 10" type="primary">carA</name>
    <name evidence="10" type="ORF">LZC95_16000</name>
</gene>
<sequence length="376" mass="40463">MSTERAYLALADGTVFPGRPFGARDLTTGEAVFTTTMTGYQEVLTDPSYAGQIVVMTASEIGNVGVNAEDSESVDGRVHVAGFVVRDLSPLASNWRSEESLDAYLARHGKVGIEGVDTRKLTRHLRDHGAQNAAIGTEAPEVLVRRAREAVDMNGLDLVDVVSPREPYRWTEGRGGWKVPDPVTGVVASHEPKHHIVAIDYGIKKNILRCLVDSGCKVTAVPARMPASEILALKPDGVFLSNGPGDPAAVQYGIATVRDLVGKVPIFGICLGHQLLASALGGKTYKLKFGHRGANQPVKDLTTGRIEITTQNHGFCVDLDSLPARAQRTHVHLNDGTSEGIAVPELRAFSVQFHPEAAAGPHDSLYLFERFTQMMG</sequence>
<feature type="binding site" evidence="8">
    <location>
        <position position="271"/>
    </location>
    <ligand>
        <name>L-glutamine</name>
        <dbReference type="ChEBI" id="CHEBI:58359"/>
    </ligand>
</feature>
<keyword evidence="11" id="KW-1185">Reference proteome</keyword>
<dbReference type="PANTHER" id="PTHR43418">
    <property type="entry name" value="MULTIFUNCTIONAL TRYPTOPHAN BIOSYNTHESIS PROTEIN-RELATED"/>
    <property type="match status" value="1"/>
</dbReference>
<comment type="catalytic activity">
    <reaction evidence="8">
        <text>L-glutamine + H2O = L-glutamate + NH4(+)</text>
        <dbReference type="Rhea" id="RHEA:15889"/>
        <dbReference type="ChEBI" id="CHEBI:15377"/>
        <dbReference type="ChEBI" id="CHEBI:28938"/>
        <dbReference type="ChEBI" id="CHEBI:29985"/>
        <dbReference type="ChEBI" id="CHEBI:58359"/>
    </reaction>
</comment>
<comment type="similarity">
    <text evidence="2 8">Belongs to the CarA family.</text>
</comment>
<evidence type="ECO:0000256" key="2">
    <source>
        <dbReference type="ARBA" id="ARBA00007800"/>
    </source>
</evidence>
<dbReference type="InterPro" id="IPR029062">
    <property type="entry name" value="Class_I_gatase-like"/>
</dbReference>
<dbReference type="NCBIfam" id="TIGR01368">
    <property type="entry name" value="CPSaseIIsmall"/>
    <property type="match status" value="1"/>
</dbReference>
<evidence type="ECO:0000256" key="7">
    <source>
        <dbReference type="ARBA" id="ARBA00048816"/>
    </source>
</evidence>
<feature type="active site" description="Nucleophile" evidence="8">
    <location>
        <position position="270"/>
    </location>
</feature>
<comment type="catalytic activity">
    <reaction evidence="7 8">
        <text>hydrogencarbonate + L-glutamine + 2 ATP + H2O = carbamoyl phosphate + L-glutamate + 2 ADP + phosphate + 2 H(+)</text>
        <dbReference type="Rhea" id="RHEA:18633"/>
        <dbReference type="ChEBI" id="CHEBI:15377"/>
        <dbReference type="ChEBI" id="CHEBI:15378"/>
        <dbReference type="ChEBI" id="CHEBI:17544"/>
        <dbReference type="ChEBI" id="CHEBI:29985"/>
        <dbReference type="ChEBI" id="CHEBI:30616"/>
        <dbReference type="ChEBI" id="CHEBI:43474"/>
        <dbReference type="ChEBI" id="CHEBI:58228"/>
        <dbReference type="ChEBI" id="CHEBI:58359"/>
        <dbReference type="ChEBI" id="CHEBI:456216"/>
        <dbReference type="EC" id="6.3.5.5"/>
    </reaction>
</comment>
<dbReference type="HAMAP" id="MF_01209">
    <property type="entry name" value="CPSase_S_chain"/>
    <property type="match status" value="1"/>
</dbReference>
<feature type="binding site" evidence="8">
    <location>
        <position position="312"/>
    </location>
    <ligand>
        <name>L-glutamine</name>
        <dbReference type="ChEBI" id="CHEBI:58359"/>
    </ligand>
</feature>
<dbReference type="CDD" id="cd01744">
    <property type="entry name" value="GATase1_CPSase"/>
    <property type="match status" value="1"/>
</dbReference>
<evidence type="ECO:0000256" key="4">
    <source>
        <dbReference type="ARBA" id="ARBA00022741"/>
    </source>
</evidence>
<comment type="pathway">
    <text evidence="1 8">Amino-acid biosynthesis; L-arginine biosynthesis; carbamoyl phosphate from bicarbonate: step 1/1.</text>
</comment>
<evidence type="ECO:0000256" key="6">
    <source>
        <dbReference type="ARBA" id="ARBA00022962"/>
    </source>
</evidence>
<dbReference type="Gene3D" id="3.50.30.20">
    <property type="entry name" value="Carbamoyl-phosphate synthase small subunit, N-terminal domain"/>
    <property type="match status" value="1"/>
</dbReference>
<feature type="active site" evidence="8">
    <location>
        <position position="356"/>
    </location>
</feature>
<feature type="binding site" evidence="8">
    <location>
        <position position="314"/>
    </location>
    <ligand>
        <name>L-glutamine</name>
        <dbReference type="ChEBI" id="CHEBI:58359"/>
    </ligand>
</feature>
<comment type="subunit">
    <text evidence="8">Composed of two chains; the small (or glutamine) chain promotes the hydrolysis of glutamine to ammonia, which is used by the large (or ammonia) chain to synthesize carbamoyl phosphate. Tetramer of heterodimers (alpha,beta)4.</text>
</comment>
<dbReference type="RefSeq" id="WP_394848942.1">
    <property type="nucleotide sequence ID" value="NZ_CP089982.1"/>
</dbReference>
<proteinExistence type="inferred from homology"/>
<dbReference type="PROSITE" id="PS51273">
    <property type="entry name" value="GATASE_TYPE_1"/>
    <property type="match status" value="1"/>
</dbReference>
<feature type="domain" description="Carbamoyl-phosphate synthase small subunit N-terminal" evidence="9">
    <location>
        <begin position="4"/>
        <end position="136"/>
    </location>
</feature>
<feature type="binding site" evidence="8">
    <location>
        <position position="315"/>
    </location>
    <ligand>
        <name>L-glutamine</name>
        <dbReference type="ChEBI" id="CHEBI:58359"/>
    </ligand>
</feature>
<feature type="binding site" evidence="8">
    <location>
        <position position="245"/>
    </location>
    <ligand>
        <name>L-glutamine</name>
        <dbReference type="ChEBI" id="CHEBI:58359"/>
    </ligand>
</feature>
<dbReference type="PRINTS" id="PR00096">
    <property type="entry name" value="GATASE"/>
</dbReference>
<dbReference type="SMART" id="SM01097">
    <property type="entry name" value="CPSase_sm_chain"/>
    <property type="match status" value="1"/>
</dbReference>
<comment type="function">
    <text evidence="8">Small subunit of the glutamine-dependent carbamoyl phosphate synthetase (CPSase). CPSase catalyzes the formation of carbamoyl phosphate from the ammonia moiety of glutamine, carbonate, and phosphate donated by ATP, constituting the first step of 2 biosynthetic pathways, one leading to arginine and/or urea and the other to pyrimidine nucleotides. The small subunit (glutamine amidotransferase) binds and cleaves glutamine to supply the large subunit with the substrate ammonia.</text>
</comment>
<dbReference type="Gene3D" id="3.40.50.880">
    <property type="match status" value="1"/>
</dbReference>
<dbReference type="Pfam" id="PF00117">
    <property type="entry name" value="GATase"/>
    <property type="match status" value="1"/>
</dbReference>
<feature type="region of interest" description="CPSase" evidence="8">
    <location>
        <begin position="1"/>
        <end position="194"/>
    </location>
</feature>
<accession>A0ABZ2KJT4</accession>
<keyword evidence="8" id="KW-0665">Pyrimidine biosynthesis</keyword>
<keyword evidence="3 8" id="KW-0436">Ligase</keyword>
<keyword evidence="8" id="KW-0028">Amino-acid biosynthesis</keyword>
<dbReference type="EC" id="6.3.5.5" evidence="8"/>